<feature type="non-terminal residue" evidence="1">
    <location>
        <position position="1"/>
    </location>
</feature>
<proteinExistence type="predicted"/>
<evidence type="ECO:0000313" key="1">
    <source>
        <dbReference type="EMBL" id="KAE9961308.1"/>
    </source>
</evidence>
<dbReference type="Proteomes" id="UP000433883">
    <property type="component" value="Unassembled WGS sequence"/>
</dbReference>
<evidence type="ECO:0000313" key="2">
    <source>
        <dbReference type="Proteomes" id="UP000433883"/>
    </source>
</evidence>
<organism evidence="1 2">
    <name type="scientific">Venturia inaequalis</name>
    <name type="common">Apple scab fungus</name>
    <dbReference type="NCBI Taxonomy" id="5025"/>
    <lineage>
        <taxon>Eukaryota</taxon>
        <taxon>Fungi</taxon>
        <taxon>Dikarya</taxon>
        <taxon>Ascomycota</taxon>
        <taxon>Pezizomycotina</taxon>
        <taxon>Dothideomycetes</taxon>
        <taxon>Pleosporomycetidae</taxon>
        <taxon>Venturiales</taxon>
        <taxon>Venturiaceae</taxon>
        <taxon>Venturia</taxon>
    </lineage>
</organism>
<accession>A0A8H3U1J4</accession>
<gene>
    <name evidence="1" type="ORF">BLS_002599</name>
</gene>
<name>A0A8H3U1J4_VENIN</name>
<protein>
    <submittedName>
        <fullName evidence="1">Uncharacterized protein</fullName>
    </submittedName>
</protein>
<dbReference type="EMBL" id="WNWQ01001771">
    <property type="protein sequence ID" value="KAE9961308.1"/>
    <property type="molecule type" value="Genomic_DNA"/>
</dbReference>
<sequence length="212" mass="24229">MIILSDTLSSIQLTSEHCESDMGELGGSPMEIMDASSERPRQNGDTWWDEADTKETEEVSVLPSSPPMRYMEEEEIEAECMRIKTGQSARHCASLLSPKRKFRLAVNHRRRLHRFRRYKLIAIITAKPLQRFLGRYRANTGEPGVYAGISERQVASWDDLADELRLSRNELWALSKLYDGYQHFKDAVGRVLVHANCHDTEPIDAHAISSLQ</sequence>
<dbReference type="AlphaFoldDB" id="A0A8H3U1J4"/>
<comment type="caution">
    <text evidence="1">The sequence shown here is derived from an EMBL/GenBank/DDBJ whole genome shotgun (WGS) entry which is preliminary data.</text>
</comment>
<reference evidence="1 2" key="1">
    <citation type="submission" date="2019-11" db="EMBL/GenBank/DDBJ databases">
        <title>Venturia inaequalis Genome Resource.</title>
        <authorList>
            <person name="Lichtner F.J."/>
        </authorList>
    </citation>
    <scope>NUCLEOTIDE SEQUENCE [LARGE SCALE GENOMIC DNA]</scope>
    <source>
        <strain evidence="1">Bline_iso_100314</strain>
    </source>
</reference>